<dbReference type="RefSeq" id="XP_070912443.1">
    <property type="nucleotide sequence ID" value="XM_071056342.1"/>
</dbReference>
<feature type="region of interest" description="Disordered" evidence="1">
    <location>
        <begin position="80"/>
        <end position="141"/>
    </location>
</feature>
<accession>A0ABQ0FZF4</accession>
<organism evidence="2 3">
    <name type="scientific">Madurella fahalii</name>
    <dbReference type="NCBI Taxonomy" id="1157608"/>
    <lineage>
        <taxon>Eukaryota</taxon>
        <taxon>Fungi</taxon>
        <taxon>Dikarya</taxon>
        <taxon>Ascomycota</taxon>
        <taxon>Pezizomycotina</taxon>
        <taxon>Sordariomycetes</taxon>
        <taxon>Sordariomycetidae</taxon>
        <taxon>Sordariales</taxon>
        <taxon>Sordariales incertae sedis</taxon>
        <taxon>Madurella</taxon>
    </lineage>
</organism>
<keyword evidence="3" id="KW-1185">Reference proteome</keyword>
<evidence type="ECO:0000313" key="3">
    <source>
        <dbReference type="Proteomes" id="UP001628179"/>
    </source>
</evidence>
<evidence type="ECO:0000313" key="2">
    <source>
        <dbReference type="EMBL" id="GAB1310710.1"/>
    </source>
</evidence>
<reference evidence="2 3" key="1">
    <citation type="submission" date="2024-09" db="EMBL/GenBank/DDBJ databases">
        <title>Itraconazole resistance in Madurella fahalii resulting from another homologue of gene encoding cytochrome P450 14-alpha sterol demethylase (CYP51).</title>
        <authorList>
            <person name="Yoshioka I."/>
            <person name="Fahal A.H."/>
            <person name="Kaneko S."/>
            <person name="Yaguchi T."/>
        </authorList>
    </citation>
    <scope>NUCLEOTIDE SEQUENCE [LARGE SCALE GENOMIC DNA]</scope>
    <source>
        <strain evidence="2 3">IFM 68171</strain>
    </source>
</reference>
<proteinExistence type="predicted"/>
<name>A0ABQ0FZF4_9PEZI</name>
<gene>
    <name evidence="2" type="ORF">MFIFM68171_00920</name>
</gene>
<evidence type="ECO:0000256" key="1">
    <source>
        <dbReference type="SAM" id="MobiDB-lite"/>
    </source>
</evidence>
<dbReference type="GeneID" id="98171665"/>
<protein>
    <recommendedName>
        <fullName evidence="4">Transposase IS30-like HTH domain-containing protein</fullName>
    </recommendedName>
</protein>
<feature type="compositionally biased region" description="Polar residues" evidence="1">
    <location>
        <begin position="113"/>
        <end position="124"/>
    </location>
</feature>
<comment type="caution">
    <text evidence="2">The sequence shown here is derived from an EMBL/GenBank/DDBJ whole genome shotgun (WGS) entry which is preliminary data.</text>
</comment>
<feature type="compositionally biased region" description="Acidic residues" evidence="1">
    <location>
        <begin position="99"/>
        <end position="110"/>
    </location>
</feature>
<evidence type="ECO:0008006" key="4">
    <source>
        <dbReference type="Google" id="ProtNLM"/>
    </source>
</evidence>
<dbReference type="Proteomes" id="UP001628179">
    <property type="component" value="Unassembled WGS sequence"/>
</dbReference>
<feature type="compositionally biased region" description="Basic and acidic residues" evidence="1">
    <location>
        <begin position="88"/>
        <end position="97"/>
    </location>
</feature>
<dbReference type="EMBL" id="BAAFSV010000001">
    <property type="protein sequence ID" value="GAB1310710.1"/>
    <property type="molecule type" value="Genomic_DNA"/>
</dbReference>
<sequence>MDSPSDWPYRHSLSEADRNVLLNQVLHIRLDTERYKFVVEFYDGNFTGVPQIRLEGIGPQLSLPQIHAGNVEVPWQFEQDGSAQHAQYAERTEHAGQEDQADQAEEEEQVDQSKQPRQLNQVNRAATPGAQKRRNGGKRWDQEELDLLHRLKSENKTNAEIGRRLGRTEHAIERMVYRKKPRRNGVDAGAA</sequence>